<dbReference type="STRING" id="665126.ABB55_27570"/>
<keyword evidence="2" id="KW-0808">Transferase</keyword>
<gene>
    <name evidence="2" type="ORF">ABB55_27570</name>
</gene>
<dbReference type="Pfam" id="PF00990">
    <property type="entry name" value="GGDEF"/>
    <property type="match status" value="1"/>
</dbReference>
<dbReference type="InterPro" id="IPR000160">
    <property type="entry name" value="GGDEF_dom"/>
</dbReference>
<dbReference type="InterPro" id="IPR035965">
    <property type="entry name" value="PAS-like_dom_sf"/>
</dbReference>
<name>A0A0P6WL73_9HYPH</name>
<dbReference type="Proteomes" id="UP000048984">
    <property type="component" value="Unassembled WGS sequence"/>
</dbReference>
<dbReference type="PANTHER" id="PTHR44757:SF2">
    <property type="entry name" value="BIOFILM ARCHITECTURE MAINTENANCE PROTEIN MBAA"/>
    <property type="match status" value="1"/>
</dbReference>
<dbReference type="SMART" id="SM00267">
    <property type="entry name" value="GGDEF"/>
    <property type="match status" value="1"/>
</dbReference>
<dbReference type="SUPFAM" id="SSF55785">
    <property type="entry name" value="PYP-like sensor domain (PAS domain)"/>
    <property type="match status" value="2"/>
</dbReference>
<evidence type="ECO:0000313" key="2">
    <source>
        <dbReference type="EMBL" id="KPL55531.1"/>
    </source>
</evidence>
<reference evidence="2 3" key="1">
    <citation type="submission" date="2015-09" db="EMBL/GenBank/DDBJ databases">
        <authorList>
            <person name="Jackson K.R."/>
            <person name="Lunt B.L."/>
            <person name="Fisher J.N.B."/>
            <person name="Gardner A.V."/>
            <person name="Bailey M.E."/>
            <person name="Deus L.M."/>
            <person name="Earl A.S."/>
            <person name="Gibby P.D."/>
            <person name="Hartmann K.A."/>
            <person name="Liu J.E."/>
            <person name="Manci A.M."/>
            <person name="Nielsen D.A."/>
            <person name="Solomon M.B."/>
            <person name="Breakwell D.P."/>
            <person name="Burnett S.H."/>
            <person name="Grose J.H."/>
        </authorList>
    </citation>
    <scope>NUCLEOTIDE SEQUENCE [LARGE SCALE GENOMIC DNA]</scope>
    <source>
        <strain evidence="2 3">16</strain>
    </source>
</reference>
<proteinExistence type="predicted"/>
<keyword evidence="2" id="KW-0418">Kinase</keyword>
<dbReference type="Gene3D" id="3.30.450.20">
    <property type="entry name" value="PAS domain"/>
    <property type="match status" value="2"/>
</dbReference>
<dbReference type="InterPro" id="IPR043128">
    <property type="entry name" value="Rev_trsase/Diguanyl_cyclase"/>
</dbReference>
<feature type="domain" description="GGDEF" evidence="1">
    <location>
        <begin position="359"/>
        <end position="492"/>
    </location>
</feature>
<organism evidence="2 3">
    <name type="scientific">Prosthecodimorpha hirschii</name>
    <dbReference type="NCBI Taxonomy" id="665126"/>
    <lineage>
        <taxon>Bacteria</taxon>
        <taxon>Pseudomonadati</taxon>
        <taxon>Pseudomonadota</taxon>
        <taxon>Alphaproteobacteria</taxon>
        <taxon>Hyphomicrobiales</taxon>
        <taxon>Ancalomicrobiaceae</taxon>
        <taxon>Prosthecodimorpha</taxon>
    </lineage>
</organism>
<dbReference type="Pfam" id="PF08448">
    <property type="entry name" value="PAS_4"/>
    <property type="match status" value="1"/>
</dbReference>
<sequence length="492" mass="55720">MDKLQESRTTAVYDHVTMFELAPVSLWLEDYSGLRRLFDAWRAAGISDLRAYLGEDRARVQACSAEIRIVEVNRRTLDLFGAADRDDLVRNLPVVFRDEMLSTHIDELVQLWSGATRFGGDTVNYRLDGRRLDVHLQGTILPGHEATWDRVLVAIEDISEREYARKRQAASEAYAQGLFEHSPVSLWVEDFSRIKQLLDGLRQRGIADFRVFTDVHPEFVNQCASEIRVIDVNKRTLDMFGAPDRATLLRHLPDIFRDAMVRDFREQLIQLWDGHLFHTREVVNYTIEGDELHLLLQFSVLPGHERDWSLVQIALTDITARKKAEAYLEYLGRHDVLTQLLNRAHYSEEMKRLERKKLFPVSIVIADLNGLKTANDSFGHAAGDSLLRRAGEVLNKVTEAPASAARIGGDEFALLLPFTDERGTGEIIKQVRNLVQLNNQFYPGQPLSFAIGAATALPGESLEQAARRADLAMYADKRAQKLSSGPLCEAAE</sequence>
<reference evidence="2 3" key="2">
    <citation type="submission" date="2015-10" db="EMBL/GenBank/DDBJ databases">
        <title>Draft Genome Sequence of Prosthecomicrobium hirschii ATCC 27832.</title>
        <authorList>
            <person name="Daniel J."/>
            <person name="Givan S.A."/>
            <person name="Brun Y.V."/>
            <person name="Brown P.J."/>
        </authorList>
    </citation>
    <scope>NUCLEOTIDE SEQUENCE [LARGE SCALE GENOMIC DNA]</scope>
    <source>
        <strain evidence="2 3">16</strain>
    </source>
</reference>
<dbReference type="Gene3D" id="3.30.70.270">
    <property type="match status" value="1"/>
</dbReference>
<accession>A0A0P6WL73</accession>
<dbReference type="InterPro" id="IPR029787">
    <property type="entry name" value="Nucleotide_cyclase"/>
</dbReference>
<protein>
    <submittedName>
        <fullName evidence="2">Histidine kinase</fullName>
    </submittedName>
</protein>
<dbReference type="RefSeq" id="WP_054361699.1">
    <property type="nucleotide sequence ID" value="NZ_LJYW01000001.1"/>
</dbReference>
<dbReference type="AlphaFoldDB" id="A0A0P6WL73"/>
<dbReference type="CDD" id="cd01949">
    <property type="entry name" value="GGDEF"/>
    <property type="match status" value="1"/>
</dbReference>
<evidence type="ECO:0000259" key="1">
    <source>
        <dbReference type="PROSITE" id="PS50887"/>
    </source>
</evidence>
<dbReference type="InterPro" id="IPR052155">
    <property type="entry name" value="Biofilm_reg_signaling"/>
</dbReference>
<evidence type="ECO:0000313" key="3">
    <source>
        <dbReference type="Proteomes" id="UP000048984"/>
    </source>
</evidence>
<keyword evidence="3" id="KW-1185">Reference proteome</keyword>
<comment type="caution">
    <text evidence="2">The sequence shown here is derived from an EMBL/GenBank/DDBJ whole genome shotgun (WGS) entry which is preliminary data.</text>
</comment>
<dbReference type="PROSITE" id="PS50887">
    <property type="entry name" value="GGDEF"/>
    <property type="match status" value="1"/>
</dbReference>
<dbReference type="NCBIfam" id="TIGR00254">
    <property type="entry name" value="GGDEF"/>
    <property type="match status" value="1"/>
</dbReference>
<dbReference type="PANTHER" id="PTHR44757">
    <property type="entry name" value="DIGUANYLATE CYCLASE DGCP"/>
    <property type="match status" value="1"/>
</dbReference>
<dbReference type="EMBL" id="LJYW01000001">
    <property type="protein sequence ID" value="KPL55531.1"/>
    <property type="molecule type" value="Genomic_DNA"/>
</dbReference>
<dbReference type="InterPro" id="IPR000014">
    <property type="entry name" value="PAS"/>
</dbReference>
<dbReference type="SUPFAM" id="SSF55073">
    <property type="entry name" value="Nucleotide cyclase"/>
    <property type="match status" value="1"/>
</dbReference>
<dbReference type="CDD" id="cd00130">
    <property type="entry name" value="PAS"/>
    <property type="match status" value="1"/>
</dbReference>
<dbReference type="GO" id="GO:0016301">
    <property type="term" value="F:kinase activity"/>
    <property type="evidence" value="ECO:0007669"/>
    <property type="project" value="UniProtKB-KW"/>
</dbReference>
<dbReference type="InterPro" id="IPR013656">
    <property type="entry name" value="PAS_4"/>
</dbReference>